<dbReference type="Proteomes" id="UP000265120">
    <property type="component" value="Chromosome 2"/>
</dbReference>
<dbReference type="GO" id="GO:0000902">
    <property type="term" value="P:cell morphogenesis"/>
    <property type="evidence" value="ECO:0007669"/>
    <property type="project" value="InterPro"/>
</dbReference>
<organism evidence="3 4">
    <name type="scientific">Cynoglossus semilaevis</name>
    <name type="common">Tongue sole</name>
    <dbReference type="NCBI Taxonomy" id="244447"/>
    <lineage>
        <taxon>Eukaryota</taxon>
        <taxon>Metazoa</taxon>
        <taxon>Chordata</taxon>
        <taxon>Craniata</taxon>
        <taxon>Vertebrata</taxon>
        <taxon>Euteleostomi</taxon>
        <taxon>Actinopterygii</taxon>
        <taxon>Neopterygii</taxon>
        <taxon>Teleostei</taxon>
        <taxon>Neoteleostei</taxon>
        <taxon>Acanthomorphata</taxon>
        <taxon>Carangaria</taxon>
        <taxon>Pleuronectiformes</taxon>
        <taxon>Pleuronectoidei</taxon>
        <taxon>Cynoglossidae</taxon>
        <taxon>Cynoglossinae</taxon>
        <taxon>Cynoglossus</taxon>
    </lineage>
</organism>
<dbReference type="Pfam" id="PF19421">
    <property type="entry name" value="Fry_C"/>
    <property type="match status" value="1"/>
</dbReference>
<dbReference type="OMA" id="NERPNTH"/>
<keyword evidence="4" id="KW-1185">Reference proteome</keyword>
<proteinExistence type="predicted"/>
<feature type="compositionally biased region" description="Acidic residues" evidence="1">
    <location>
        <begin position="50"/>
        <end position="62"/>
    </location>
</feature>
<dbReference type="PANTHER" id="PTHR12295">
    <property type="entry name" value="FURRY-RELATED"/>
    <property type="match status" value="1"/>
</dbReference>
<dbReference type="InParanoid" id="A0A3P8WW00"/>
<name>A0A3P8WW00_CYNSE</name>
<dbReference type="InterPro" id="IPR039867">
    <property type="entry name" value="Furry/Tao3/Mor2"/>
</dbReference>
<dbReference type="PANTHER" id="PTHR12295:SF9">
    <property type="entry name" value="PROTEIN FURRY HOMOLOG-LIKE"/>
    <property type="match status" value="1"/>
</dbReference>
<feature type="domain" description="Protein furry C-terminal" evidence="2">
    <location>
        <begin position="101"/>
        <end position="493"/>
    </location>
</feature>
<feature type="compositionally biased region" description="Acidic residues" evidence="1">
    <location>
        <begin position="125"/>
        <end position="134"/>
    </location>
</feature>
<dbReference type="STRING" id="244447.ENSCSEP00000031623"/>
<dbReference type="Ensembl" id="ENSCSET00000032033.1">
    <property type="protein sequence ID" value="ENSCSEP00000031623.1"/>
    <property type="gene ID" value="ENSCSEG00000020258.1"/>
</dbReference>
<protein>
    <recommendedName>
        <fullName evidence="2">Protein furry C-terminal domain-containing protein</fullName>
    </recommendedName>
</protein>
<reference evidence="3" key="3">
    <citation type="submission" date="2025-09" db="UniProtKB">
        <authorList>
            <consortium name="Ensembl"/>
        </authorList>
    </citation>
    <scope>IDENTIFICATION</scope>
</reference>
<dbReference type="GO" id="GO:0031175">
    <property type="term" value="P:neuron projection development"/>
    <property type="evidence" value="ECO:0007669"/>
    <property type="project" value="TreeGrafter"/>
</dbReference>
<evidence type="ECO:0000256" key="1">
    <source>
        <dbReference type="SAM" id="MobiDB-lite"/>
    </source>
</evidence>
<evidence type="ECO:0000313" key="4">
    <source>
        <dbReference type="Proteomes" id="UP000265120"/>
    </source>
</evidence>
<reference evidence="3 4" key="1">
    <citation type="journal article" date="2014" name="Nat. Genet.">
        <title>Whole-genome sequence of a flatfish provides insights into ZW sex chromosome evolution and adaptation to a benthic lifestyle.</title>
        <authorList>
            <person name="Chen S."/>
            <person name="Zhang G."/>
            <person name="Shao C."/>
            <person name="Huang Q."/>
            <person name="Liu G."/>
            <person name="Zhang P."/>
            <person name="Song W."/>
            <person name="An N."/>
            <person name="Chalopin D."/>
            <person name="Volff J.N."/>
            <person name="Hong Y."/>
            <person name="Li Q."/>
            <person name="Sha Z."/>
            <person name="Zhou H."/>
            <person name="Xie M."/>
            <person name="Yu Q."/>
            <person name="Liu Y."/>
            <person name="Xiang H."/>
            <person name="Wang N."/>
            <person name="Wu K."/>
            <person name="Yang C."/>
            <person name="Zhou Q."/>
            <person name="Liao X."/>
            <person name="Yang L."/>
            <person name="Hu Q."/>
            <person name="Zhang J."/>
            <person name="Meng L."/>
            <person name="Jin L."/>
            <person name="Tian Y."/>
            <person name="Lian J."/>
            <person name="Yang J."/>
            <person name="Miao G."/>
            <person name="Liu S."/>
            <person name="Liang Z."/>
            <person name="Yan F."/>
            <person name="Li Y."/>
            <person name="Sun B."/>
            <person name="Zhang H."/>
            <person name="Zhang J."/>
            <person name="Zhu Y."/>
            <person name="Du M."/>
            <person name="Zhao Y."/>
            <person name="Schartl M."/>
            <person name="Tang Q."/>
            <person name="Wang J."/>
        </authorList>
    </citation>
    <scope>NUCLEOTIDE SEQUENCE</scope>
</reference>
<evidence type="ECO:0000313" key="3">
    <source>
        <dbReference type="Ensembl" id="ENSCSEP00000031623.1"/>
    </source>
</evidence>
<feature type="region of interest" description="Disordered" evidence="1">
    <location>
        <begin position="1"/>
        <end position="110"/>
    </location>
</feature>
<dbReference type="GO" id="GO:0005938">
    <property type="term" value="C:cell cortex"/>
    <property type="evidence" value="ECO:0007669"/>
    <property type="project" value="TreeGrafter"/>
</dbReference>
<dbReference type="GO" id="GO:0030427">
    <property type="term" value="C:site of polarized growth"/>
    <property type="evidence" value="ECO:0007669"/>
    <property type="project" value="TreeGrafter"/>
</dbReference>
<dbReference type="GeneTree" id="ENSGT00610000086058"/>
<dbReference type="InterPro" id="IPR045842">
    <property type="entry name" value="Fry_C"/>
</dbReference>
<dbReference type="AlphaFoldDB" id="A0A3P8WW00"/>
<sequence>MTAADELSSSVSEDTGFCSAPPLPCDPPELCDLPDSHEPQDSQDVQDAQDLQEDQDPQEDLDPPPPPLLVIHTPTESLCEEDTQTDLPLCQPFPETKPDPDPDPDSTCGSVWEEDVTQALRELDERCEEEEEADFSGMSSQDEGDADCFPEIQASPPPSPFLSAILAAFQPVAYDNEEDAWRCHVNQMLSDTDGSSAVYTFHVFSRLFESIQAKFSSITHSSVHFLGEKLQRMGNQFLSSLEVMTSCSQCPTVLLDAETLVSCGLLETLKFSVLELQEHLDTYNVKKEAAEFWLDNCRKTFGDKESNQRPNTHAQELELCRRLYKLHFQLLLLFQAYCKLISRVDTMKREAAVINMSEELTVLESCLKEAETSNDSQEDVCMSDTGQTNTETAIQALIETLRARDFRSALSQVKIFRSMWPNDIFGNETDNAIQTLLHIYFRHQTLGQTGCLAVVGPSRDLSQASTRLMELNLQIREALSQAQACQTHTTTTTTGVSTGL</sequence>
<reference evidence="3" key="2">
    <citation type="submission" date="2025-08" db="UniProtKB">
        <authorList>
            <consortium name="Ensembl"/>
        </authorList>
    </citation>
    <scope>IDENTIFICATION</scope>
</reference>
<evidence type="ECO:0000259" key="2">
    <source>
        <dbReference type="Pfam" id="PF19421"/>
    </source>
</evidence>
<feature type="region of interest" description="Disordered" evidence="1">
    <location>
        <begin position="125"/>
        <end position="153"/>
    </location>
</feature>
<accession>A0A3P8WW00</accession>